<keyword evidence="3" id="KW-1185">Reference proteome</keyword>
<reference evidence="2 3" key="1">
    <citation type="submission" date="2018-03" db="EMBL/GenBank/DDBJ databases">
        <title>Genomic Encyclopedia of Archaeal and Bacterial Type Strains, Phase II (KMG-II): from individual species to whole genera.</title>
        <authorList>
            <person name="Goeker M."/>
        </authorList>
    </citation>
    <scope>NUCLEOTIDE SEQUENCE [LARGE SCALE GENOMIC DNA]</scope>
    <source>
        <strain evidence="2 3">DSM 24859</strain>
    </source>
</reference>
<dbReference type="Proteomes" id="UP000240971">
    <property type="component" value="Unassembled WGS sequence"/>
</dbReference>
<evidence type="ECO:0000313" key="2">
    <source>
        <dbReference type="EMBL" id="PSL46700.1"/>
    </source>
</evidence>
<dbReference type="PANTHER" id="PTHR43781:SF1">
    <property type="entry name" value="SACCHAROPINE DEHYDROGENASE"/>
    <property type="match status" value="1"/>
</dbReference>
<dbReference type="Gene3D" id="3.40.50.720">
    <property type="entry name" value="NAD(P)-binding Rossmann-like Domain"/>
    <property type="match status" value="1"/>
</dbReference>
<dbReference type="PANTHER" id="PTHR43781">
    <property type="entry name" value="SACCHAROPINE DEHYDROGENASE"/>
    <property type="match status" value="1"/>
</dbReference>
<comment type="caution">
    <text evidence="2">The sequence shown here is derived from an EMBL/GenBank/DDBJ whole genome shotgun (WGS) entry which is preliminary data.</text>
</comment>
<gene>
    <name evidence="2" type="ORF">CLV51_103681</name>
</gene>
<dbReference type="SUPFAM" id="SSF51735">
    <property type="entry name" value="NAD(P)-binding Rossmann-fold domains"/>
    <property type="match status" value="1"/>
</dbReference>
<organism evidence="2 3">
    <name type="scientific">Chitinophaga niastensis</name>
    <dbReference type="NCBI Taxonomy" id="536980"/>
    <lineage>
        <taxon>Bacteria</taxon>
        <taxon>Pseudomonadati</taxon>
        <taxon>Bacteroidota</taxon>
        <taxon>Chitinophagia</taxon>
        <taxon>Chitinophagales</taxon>
        <taxon>Chitinophagaceae</taxon>
        <taxon>Chitinophaga</taxon>
    </lineage>
</organism>
<dbReference type="InterPro" id="IPR036291">
    <property type="entry name" value="NAD(P)-bd_dom_sf"/>
</dbReference>
<evidence type="ECO:0000259" key="1">
    <source>
        <dbReference type="Pfam" id="PF03435"/>
    </source>
</evidence>
<dbReference type="Pfam" id="PF03435">
    <property type="entry name" value="Sacchrp_dh_NADP"/>
    <property type="match status" value="1"/>
</dbReference>
<feature type="domain" description="Saccharopine dehydrogenase NADP binding" evidence="1">
    <location>
        <begin position="7"/>
        <end position="124"/>
    </location>
</feature>
<proteinExistence type="predicted"/>
<dbReference type="OrthoDB" id="623995at2"/>
<protein>
    <submittedName>
        <fullName evidence="2">Short subunit dehydrogenase-like uncharacterized protein</fullName>
    </submittedName>
</protein>
<sequence>MQSNSFLLYGANGYTGELIARYAAQYQLHPILAGRREAALAPLAAKLNLPYKVIELDDTTALLSALKEVKLVIHAAGPFHLTARQMVEACLQTGTHYLDINGDISVFEMLHQYDQAAKAAGIMLLPGAGFDVVPTDCIALLLKKLLPDAIDLQLAFATTGGGVSHGTAMSMIYKLGEGGAIRKAGKIIRTPLGHKGQWIDFGPKKLFAMSIPWGDISTAYFSTGIPDIISYTGMSPKVYRLLKLQGLFNWLLRTSAVRNFIKKKIKQCPAGPSDDMRSKAFSLVWGQATNAAGKTATARLTGPDGYTLTMYSCLLIAQKIWNNQWQPGYQTPATAYGADLVLEIPGVKREIVT</sequence>
<evidence type="ECO:0000313" key="3">
    <source>
        <dbReference type="Proteomes" id="UP000240971"/>
    </source>
</evidence>
<dbReference type="RefSeq" id="WP_106529461.1">
    <property type="nucleotide sequence ID" value="NZ_PYAW01000003.1"/>
</dbReference>
<name>A0A2P8HKK4_CHINA</name>
<dbReference type="InterPro" id="IPR005097">
    <property type="entry name" value="Sacchrp_dh_NADP-bd"/>
</dbReference>
<dbReference type="EMBL" id="PYAW01000003">
    <property type="protein sequence ID" value="PSL46700.1"/>
    <property type="molecule type" value="Genomic_DNA"/>
</dbReference>
<accession>A0A2P8HKK4</accession>
<dbReference type="AlphaFoldDB" id="A0A2P8HKK4"/>